<feature type="transmembrane region" description="Helical" evidence="1">
    <location>
        <begin position="75"/>
        <end position="95"/>
    </location>
</feature>
<keyword evidence="1" id="KW-1133">Transmembrane helix</keyword>
<feature type="transmembrane region" description="Helical" evidence="1">
    <location>
        <begin position="37"/>
        <end position="54"/>
    </location>
</feature>
<keyword evidence="1" id="KW-0812">Transmembrane</keyword>
<evidence type="ECO:0000313" key="2">
    <source>
        <dbReference type="EMBL" id="HJC36099.1"/>
    </source>
</evidence>
<dbReference type="EMBL" id="DWWM01000019">
    <property type="protein sequence ID" value="HJC36099.1"/>
    <property type="molecule type" value="Genomic_DNA"/>
</dbReference>
<dbReference type="Proteomes" id="UP000823896">
    <property type="component" value="Unassembled WGS sequence"/>
</dbReference>
<reference evidence="2" key="2">
    <citation type="submission" date="2021-04" db="EMBL/GenBank/DDBJ databases">
        <authorList>
            <person name="Gilroy R."/>
        </authorList>
    </citation>
    <scope>NUCLEOTIDE SEQUENCE</scope>
    <source>
        <strain evidence="2">CHK187-11901</strain>
    </source>
</reference>
<feature type="transmembrane region" description="Helical" evidence="1">
    <location>
        <begin position="101"/>
        <end position="119"/>
    </location>
</feature>
<keyword evidence="1" id="KW-0472">Membrane</keyword>
<evidence type="ECO:0000256" key="1">
    <source>
        <dbReference type="SAM" id="Phobius"/>
    </source>
</evidence>
<sequence>MEKKNFISLIMGTVGGILFAIGMCMCLLPQWNAFNQGVVISVIGLVILLIMLLVRRKLEGKPVIVKLSARTVGTVLLGIIGALVFGIGMCMTMIWNSMAAGIVVGIVGIVLLICLIPAIKGIK</sequence>
<organism evidence="2 3">
    <name type="scientific">Candidatus Merdibacter merdavium</name>
    <dbReference type="NCBI Taxonomy" id="2838692"/>
    <lineage>
        <taxon>Bacteria</taxon>
        <taxon>Bacillati</taxon>
        <taxon>Bacillota</taxon>
        <taxon>Erysipelotrichia</taxon>
        <taxon>Erysipelotrichales</taxon>
        <taxon>Erysipelotrichaceae</taxon>
        <taxon>Merdibacter</taxon>
    </lineage>
</organism>
<evidence type="ECO:0000313" key="3">
    <source>
        <dbReference type="Proteomes" id="UP000823896"/>
    </source>
</evidence>
<gene>
    <name evidence="2" type="ORF">H9702_03085</name>
</gene>
<comment type="caution">
    <text evidence="2">The sequence shown here is derived from an EMBL/GenBank/DDBJ whole genome shotgun (WGS) entry which is preliminary data.</text>
</comment>
<reference evidence="2" key="1">
    <citation type="journal article" date="2021" name="PeerJ">
        <title>Extensive microbial diversity within the chicken gut microbiome revealed by metagenomics and culture.</title>
        <authorList>
            <person name="Gilroy R."/>
            <person name="Ravi A."/>
            <person name="Getino M."/>
            <person name="Pursley I."/>
            <person name="Horton D.L."/>
            <person name="Alikhan N.F."/>
            <person name="Baker D."/>
            <person name="Gharbi K."/>
            <person name="Hall N."/>
            <person name="Watson M."/>
            <person name="Adriaenssens E.M."/>
            <person name="Foster-Nyarko E."/>
            <person name="Jarju S."/>
            <person name="Secka A."/>
            <person name="Antonio M."/>
            <person name="Oren A."/>
            <person name="Chaudhuri R.R."/>
            <person name="La Ragione R."/>
            <person name="Hildebrand F."/>
            <person name="Pallen M.J."/>
        </authorList>
    </citation>
    <scope>NUCLEOTIDE SEQUENCE</scope>
    <source>
        <strain evidence="2">CHK187-11901</strain>
    </source>
</reference>
<dbReference type="AlphaFoldDB" id="A0A9D2NSA2"/>
<protein>
    <submittedName>
        <fullName evidence="2">Uncharacterized protein</fullName>
    </submittedName>
</protein>
<proteinExistence type="predicted"/>
<name>A0A9D2NSA2_9FIRM</name>
<feature type="transmembrane region" description="Helical" evidence="1">
    <location>
        <begin position="7"/>
        <end position="31"/>
    </location>
</feature>
<accession>A0A9D2NSA2</accession>